<dbReference type="PROSITE" id="PS51318">
    <property type="entry name" value="TAT"/>
    <property type="match status" value="1"/>
</dbReference>
<dbReference type="GO" id="GO:0016787">
    <property type="term" value="F:hydrolase activity"/>
    <property type="evidence" value="ECO:0007669"/>
    <property type="project" value="UniProtKB-KW"/>
</dbReference>
<gene>
    <name evidence="7" type="ORF">ACFPB0_07030</name>
</gene>
<feature type="domain" description="Glycoside hydrolase family 3 N-terminal" evidence="6">
    <location>
        <begin position="42"/>
        <end position="363"/>
    </location>
</feature>
<dbReference type="Proteomes" id="UP001596024">
    <property type="component" value="Unassembled WGS sequence"/>
</dbReference>
<evidence type="ECO:0000313" key="8">
    <source>
        <dbReference type="Proteomes" id="UP001596024"/>
    </source>
</evidence>
<evidence type="ECO:0000256" key="4">
    <source>
        <dbReference type="ARBA" id="ARBA00022801"/>
    </source>
</evidence>
<accession>A0ABV9N9S1</accession>
<evidence type="ECO:0000256" key="1">
    <source>
        <dbReference type="ARBA" id="ARBA00001231"/>
    </source>
</evidence>
<dbReference type="EC" id="3.2.1.52" evidence="3"/>
<dbReference type="Pfam" id="PF00933">
    <property type="entry name" value="Glyco_hydro_3"/>
    <property type="match status" value="1"/>
</dbReference>
<keyword evidence="5" id="KW-0326">Glycosidase</keyword>
<evidence type="ECO:0000259" key="6">
    <source>
        <dbReference type="Pfam" id="PF00933"/>
    </source>
</evidence>
<comment type="catalytic activity">
    <reaction evidence="1">
        <text>Hydrolysis of terminal non-reducing N-acetyl-D-hexosamine residues in N-acetyl-beta-D-hexosaminides.</text>
        <dbReference type="EC" id="3.2.1.52"/>
    </reaction>
</comment>
<keyword evidence="8" id="KW-1185">Reference proteome</keyword>
<proteinExistence type="inferred from homology"/>
<dbReference type="InterPro" id="IPR036962">
    <property type="entry name" value="Glyco_hydro_3_N_sf"/>
</dbReference>
<dbReference type="EMBL" id="JBHSGQ010000003">
    <property type="protein sequence ID" value="MFC4725037.1"/>
    <property type="molecule type" value="Genomic_DNA"/>
</dbReference>
<dbReference type="PANTHER" id="PTHR30480:SF13">
    <property type="entry name" value="BETA-HEXOSAMINIDASE"/>
    <property type="match status" value="1"/>
</dbReference>
<dbReference type="Gene3D" id="3.20.20.300">
    <property type="entry name" value="Glycoside hydrolase, family 3, N-terminal domain"/>
    <property type="match status" value="1"/>
</dbReference>
<dbReference type="SUPFAM" id="SSF51445">
    <property type="entry name" value="(Trans)glycosidases"/>
    <property type="match status" value="1"/>
</dbReference>
<dbReference type="InterPro" id="IPR006311">
    <property type="entry name" value="TAT_signal"/>
</dbReference>
<keyword evidence="4 7" id="KW-0378">Hydrolase</keyword>
<name>A0ABV9N9S1_9PROT</name>
<dbReference type="InterPro" id="IPR001764">
    <property type="entry name" value="Glyco_hydro_3_N"/>
</dbReference>
<dbReference type="InterPro" id="IPR017853">
    <property type="entry name" value="GH"/>
</dbReference>
<comment type="caution">
    <text evidence="7">The sequence shown here is derived from an EMBL/GenBank/DDBJ whole genome shotgun (WGS) entry which is preliminary data.</text>
</comment>
<evidence type="ECO:0000313" key="7">
    <source>
        <dbReference type="EMBL" id="MFC4725037.1"/>
    </source>
</evidence>
<protein>
    <recommendedName>
        <fullName evidence="3">beta-N-acetylhexosaminidase</fullName>
        <ecNumber evidence="3">3.2.1.52</ecNumber>
    </recommendedName>
</protein>
<evidence type="ECO:0000256" key="2">
    <source>
        <dbReference type="ARBA" id="ARBA00005336"/>
    </source>
</evidence>
<sequence>MTMDRRQLLAGLGLAGAGAGLASAQPEHLPRIAEVPVRPLEAQIARLIVMGFVGADPGGEGADAMVRHLEERSIGGVLMLRHNARERDPALALAARLRAASADAWLAIDQEGGVVQRLNAEMGFTRIPRATELTMRGLEAGAELFAVAARELADAGFNMNLAPIADLYDPANDAIGQYGRAYGPDPDSVATWCAAFIEAFEAQGVACAIKHFPGHGRSRGDSHDGYVDISDTWTFEEAAPFGQLMRSGHAHLMMGAHLINRRLEPDGLPVTLSRRVLHGLLRQVMGYEGVVITDDLDMGAIRHHYTREQAVIGALKAGNDLLLISNSANPDPDLPANVQRWVMAAIERGELSQERITQANQRLDALEGHVRG</sequence>
<dbReference type="InterPro" id="IPR050226">
    <property type="entry name" value="NagZ_Beta-hexosaminidase"/>
</dbReference>
<reference evidence="8" key="1">
    <citation type="journal article" date="2019" name="Int. J. Syst. Evol. Microbiol.">
        <title>The Global Catalogue of Microorganisms (GCM) 10K type strain sequencing project: providing services to taxonomists for standard genome sequencing and annotation.</title>
        <authorList>
            <consortium name="The Broad Institute Genomics Platform"/>
            <consortium name="The Broad Institute Genome Sequencing Center for Infectious Disease"/>
            <person name="Wu L."/>
            <person name="Ma J."/>
        </authorList>
    </citation>
    <scope>NUCLEOTIDE SEQUENCE [LARGE SCALE GENOMIC DNA]</scope>
    <source>
        <strain evidence="8">CCUG 62981</strain>
    </source>
</reference>
<dbReference type="PANTHER" id="PTHR30480">
    <property type="entry name" value="BETA-HEXOSAMINIDASE-RELATED"/>
    <property type="match status" value="1"/>
</dbReference>
<dbReference type="RefSeq" id="WP_371392290.1">
    <property type="nucleotide sequence ID" value="NZ_CP163421.1"/>
</dbReference>
<evidence type="ECO:0000256" key="5">
    <source>
        <dbReference type="ARBA" id="ARBA00023295"/>
    </source>
</evidence>
<organism evidence="7 8">
    <name type="scientific">Glycocaulis abyssi</name>
    <dbReference type="NCBI Taxonomy" id="1433403"/>
    <lineage>
        <taxon>Bacteria</taxon>
        <taxon>Pseudomonadati</taxon>
        <taxon>Pseudomonadota</taxon>
        <taxon>Alphaproteobacteria</taxon>
        <taxon>Maricaulales</taxon>
        <taxon>Maricaulaceae</taxon>
        <taxon>Glycocaulis</taxon>
    </lineage>
</organism>
<evidence type="ECO:0000256" key="3">
    <source>
        <dbReference type="ARBA" id="ARBA00012663"/>
    </source>
</evidence>
<comment type="similarity">
    <text evidence="2">Belongs to the glycosyl hydrolase 3 family.</text>
</comment>